<dbReference type="GO" id="GO:0016020">
    <property type="term" value="C:membrane"/>
    <property type="evidence" value="ECO:0007669"/>
    <property type="project" value="UniProtKB-SubCell"/>
</dbReference>
<dbReference type="GO" id="GO:0012505">
    <property type="term" value="C:endomembrane system"/>
    <property type="evidence" value="ECO:0007669"/>
    <property type="project" value="UniProtKB-SubCell"/>
</dbReference>
<feature type="transmembrane region" description="Helical" evidence="6">
    <location>
        <begin position="291"/>
        <end position="313"/>
    </location>
</feature>
<evidence type="ECO:0000259" key="7">
    <source>
        <dbReference type="Pfam" id="PF00361"/>
    </source>
</evidence>
<dbReference type="InterPro" id="IPR001516">
    <property type="entry name" value="Proton_antipo_N"/>
</dbReference>
<comment type="caution">
    <text evidence="9">The sequence shown here is derived from an EMBL/GenBank/DDBJ whole genome shotgun (WGS) entry which is preliminary data.</text>
</comment>
<evidence type="ECO:0000256" key="1">
    <source>
        <dbReference type="ARBA" id="ARBA00004127"/>
    </source>
</evidence>
<keyword evidence="10" id="KW-1185">Reference proteome</keyword>
<dbReference type="Pfam" id="PF00662">
    <property type="entry name" value="Proton_antipo_N"/>
    <property type="match status" value="1"/>
</dbReference>
<dbReference type="PRINTS" id="PR01434">
    <property type="entry name" value="NADHDHGNASE5"/>
</dbReference>
<feature type="transmembrane region" description="Helical" evidence="6">
    <location>
        <begin position="262"/>
        <end position="279"/>
    </location>
</feature>
<evidence type="ECO:0000256" key="3">
    <source>
        <dbReference type="ARBA" id="ARBA00022989"/>
    </source>
</evidence>
<feature type="transmembrane region" description="Helical" evidence="6">
    <location>
        <begin position="428"/>
        <end position="445"/>
    </location>
</feature>
<feature type="transmembrane region" description="Helical" evidence="6">
    <location>
        <begin position="36"/>
        <end position="56"/>
    </location>
</feature>
<dbReference type="NCBIfam" id="NF005141">
    <property type="entry name" value="PRK06590.1"/>
    <property type="match status" value="1"/>
</dbReference>
<feature type="domain" description="NADH-Ubiquinone oxidoreductase (complex I) chain 5 N-terminal" evidence="8">
    <location>
        <begin position="70"/>
        <end position="121"/>
    </location>
</feature>
<evidence type="ECO:0000256" key="6">
    <source>
        <dbReference type="SAM" id="Phobius"/>
    </source>
</evidence>
<dbReference type="GO" id="GO:0008137">
    <property type="term" value="F:NADH dehydrogenase (ubiquinone) activity"/>
    <property type="evidence" value="ECO:0007669"/>
    <property type="project" value="InterPro"/>
</dbReference>
<protein>
    <submittedName>
        <fullName evidence="9">NADH-quinone oxidoreductase subunit L</fullName>
    </submittedName>
</protein>
<dbReference type="GO" id="GO:0003954">
    <property type="term" value="F:NADH dehydrogenase activity"/>
    <property type="evidence" value="ECO:0007669"/>
    <property type="project" value="TreeGrafter"/>
</dbReference>
<dbReference type="PANTHER" id="PTHR42829">
    <property type="entry name" value="NADH-UBIQUINONE OXIDOREDUCTASE CHAIN 5"/>
    <property type="match status" value="1"/>
</dbReference>
<feature type="transmembrane region" description="Helical" evidence="6">
    <location>
        <begin position="348"/>
        <end position="367"/>
    </location>
</feature>
<dbReference type="PANTHER" id="PTHR42829:SF2">
    <property type="entry name" value="NADH-UBIQUINONE OXIDOREDUCTASE CHAIN 5"/>
    <property type="match status" value="1"/>
</dbReference>
<dbReference type="Proteomes" id="UP000486297">
    <property type="component" value="Unassembled WGS sequence"/>
</dbReference>
<feature type="domain" description="NADH:quinone oxidoreductase/Mrp antiporter transmembrane" evidence="7">
    <location>
        <begin position="137"/>
        <end position="418"/>
    </location>
</feature>
<feature type="transmembrane region" description="Helical" evidence="6">
    <location>
        <begin position="320"/>
        <end position="342"/>
    </location>
</feature>
<evidence type="ECO:0000313" key="9">
    <source>
        <dbReference type="EMBL" id="MRN37992.1"/>
    </source>
</evidence>
<feature type="transmembrane region" description="Helical" evidence="6">
    <location>
        <begin position="650"/>
        <end position="673"/>
    </location>
</feature>
<feature type="transmembrane region" description="Helical" evidence="6">
    <location>
        <begin position="87"/>
        <end position="108"/>
    </location>
</feature>
<evidence type="ECO:0000259" key="8">
    <source>
        <dbReference type="Pfam" id="PF00662"/>
    </source>
</evidence>
<keyword evidence="4 6" id="KW-0472">Membrane</keyword>
<dbReference type="Gene3D" id="1.20.5.2700">
    <property type="match status" value="1"/>
</dbReference>
<feature type="transmembrane region" description="Helical" evidence="6">
    <location>
        <begin position="552"/>
        <end position="569"/>
    </location>
</feature>
<dbReference type="GO" id="GO:0015990">
    <property type="term" value="P:electron transport coupled proton transport"/>
    <property type="evidence" value="ECO:0007669"/>
    <property type="project" value="TreeGrafter"/>
</dbReference>
<dbReference type="AlphaFoldDB" id="A0A7X2GZQ8"/>
<evidence type="ECO:0000256" key="4">
    <source>
        <dbReference type="ARBA" id="ARBA00023136"/>
    </source>
</evidence>
<dbReference type="InterPro" id="IPR018393">
    <property type="entry name" value="NADHpl_OxRdtase_5_subgr"/>
</dbReference>
<evidence type="ECO:0000256" key="5">
    <source>
        <dbReference type="RuleBase" id="RU000320"/>
    </source>
</evidence>
<evidence type="ECO:0000313" key="10">
    <source>
        <dbReference type="Proteomes" id="UP000486297"/>
    </source>
</evidence>
<dbReference type="InterPro" id="IPR001750">
    <property type="entry name" value="ND/Mrp_TM"/>
</dbReference>
<evidence type="ECO:0000256" key="2">
    <source>
        <dbReference type="ARBA" id="ARBA00022692"/>
    </source>
</evidence>
<feature type="transmembrane region" description="Helical" evidence="6">
    <location>
        <begin position="6"/>
        <end position="24"/>
    </location>
</feature>
<dbReference type="EMBL" id="WJXO01000001">
    <property type="protein sequence ID" value="MRN37992.1"/>
    <property type="molecule type" value="Genomic_DNA"/>
</dbReference>
<keyword evidence="2 5" id="KW-0812">Transmembrane</keyword>
<sequence>MNDMTLYLMIALLPLAGSLLAGLFGNKIGRAGAHTVTILGVAVSALLSAYVLWGFISGTRAKFDENVYTWLTMGGLDFSVGFLVDSLTAMMMMVVTFVSLMVHIYTIGYMHDEKVGYQRFFSYISLFTFSMLMLVMSNNFIQLFFGWEAVGLVSYLLIGFYFKRDSAIFANLKAFLVNRVGDFGFLLGIGLVLAYFGGSLRYQDVFAYLPQIQTATIQLFPGVEWSLLTVTCILLFVGAMGKSAQFPLHVWLPDSMEGPTPISALIHAATMVTAGLFMVSRMSPMYELSTMALSFIMVTGAITALFMGFLGTIQNDIKRVVAYSTLSQLGYMTVALGASAYSVAMFHVMTHAFFKALLFLAAGSAIIGMHHDQDMRHMGNLKKYMPITWITMLLGNLALIGTPFFSGFYSKDSIIEAAKYSTIPGSGFAYFAVLASVFVTAFYAFRQYFMVFHGKEKWREIEHHHSDGHDEHHHGLGKNDNPHESPWVVTLPLVLLAIPSVVIGYIVIEPMLYGDFFKDVIYVNHEAHPTMQVMGEHFHGALGMVAHSFQTPVLYLAIAGVLAAWFLYVKAPHLPAKIAAIFSPIYKLLDNKYFFDTIYYNVFAKGSRVLGNFFWKVGDVAIIDNGIVNNSAKVVGAVAAQVRKMQTGFIYSYAAAMVFGVLVLLGLTFWRLFV</sequence>
<feature type="transmembrane region" description="Helical" evidence="6">
    <location>
        <begin position="120"/>
        <end position="137"/>
    </location>
</feature>
<gene>
    <name evidence="9" type="primary">nuoL</name>
    <name evidence="9" type="ORF">GJU80_05705</name>
</gene>
<dbReference type="Pfam" id="PF00361">
    <property type="entry name" value="Proton_antipo_M"/>
    <property type="match status" value="1"/>
</dbReference>
<proteinExistence type="predicted"/>
<dbReference type="NCBIfam" id="TIGR01974">
    <property type="entry name" value="NDH_I_L"/>
    <property type="match status" value="1"/>
</dbReference>
<name>A0A7X2GZQ8_9NEIS</name>
<accession>A0A7X2GZQ8</accession>
<dbReference type="RefSeq" id="WP_095503502.1">
    <property type="nucleotide sequence ID" value="NZ_WJXO01000001.1"/>
</dbReference>
<reference evidence="9" key="1">
    <citation type="journal article" name="Emerg. Infect. Dis.">
        <title>Two cases of a newly characterized neisseria species.</title>
        <authorList>
            <person name="Mustapha M."/>
            <person name="Lemos A.P.S."/>
            <person name="Harrison L.H."/>
            <person name="Vantyne D."/>
            <person name="Sacchi C.T."/>
        </authorList>
    </citation>
    <scope>NUCLEOTIDE SEQUENCE</scope>
    <source>
        <strain evidence="9">N.95.16</strain>
    </source>
</reference>
<feature type="transmembrane region" description="Helical" evidence="6">
    <location>
        <begin position="183"/>
        <end position="202"/>
    </location>
</feature>
<feature type="transmembrane region" description="Helical" evidence="6">
    <location>
        <begin position="387"/>
        <end position="408"/>
    </location>
</feature>
<dbReference type="PRINTS" id="PR01435">
    <property type="entry name" value="NPOXDRDTASE5"/>
</dbReference>
<keyword evidence="3 6" id="KW-1133">Transmembrane helix</keyword>
<feature type="transmembrane region" description="Helical" evidence="6">
    <location>
        <begin position="487"/>
        <end position="508"/>
    </location>
</feature>
<feature type="transmembrane region" description="Helical" evidence="6">
    <location>
        <begin position="222"/>
        <end position="241"/>
    </location>
</feature>
<feature type="transmembrane region" description="Helical" evidence="6">
    <location>
        <begin position="143"/>
        <end position="162"/>
    </location>
</feature>
<dbReference type="GO" id="GO:0042773">
    <property type="term" value="P:ATP synthesis coupled electron transport"/>
    <property type="evidence" value="ECO:0007669"/>
    <property type="project" value="InterPro"/>
</dbReference>
<dbReference type="InterPro" id="IPR003945">
    <property type="entry name" value="NU5C-like"/>
</dbReference>
<organism evidence="9 10">
    <name type="scientific">Neisseria brasiliensis</name>
    <dbReference type="NCBI Taxonomy" id="2666100"/>
    <lineage>
        <taxon>Bacteria</taxon>
        <taxon>Pseudomonadati</taxon>
        <taxon>Pseudomonadota</taxon>
        <taxon>Betaproteobacteria</taxon>
        <taxon>Neisseriales</taxon>
        <taxon>Neisseriaceae</taxon>
        <taxon>Neisseria</taxon>
    </lineage>
</organism>
<comment type="subcellular location">
    <subcellularLocation>
        <location evidence="1">Endomembrane system</location>
        <topology evidence="1">Multi-pass membrane protein</topology>
    </subcellularLocation>
    <subcellularLocation>
        <location evidence="5">Membrane</location>
        <topology evidence="5">Multi-pass membrane protein</topology>
    </subcellularLocation>
</comment>